<feature type="transmembrane region" description="Helical" evidence="1">
    <location>
        <begin position="80"/>
        <end position="98"/>
    </location>
</feature>
<evidence type="ECO:0000313" key="4">
    <source>
        <dbReference type="Proteomes" id="UP001152799"/>
    </source>
</evidence>
<dbReference type="AlphaFoldDB" id="A0A9N9MM58"/>
<keyword evidence="1" id="KW-0472">Membrane</keyword>
<gene>
    <name evidence="3" type="ORF">CEUTPL_LOCUS5978</name>
</gene>
<feature type="signal peptide" evidence="2">
    <location>
        <begin position="1"/>
        <end position="18"/>
    </location>
</feature>
<accession>A0A9N9MM58</accession>
<proteinExistence type="predicted"/>
<keyword evidence="1" id="KW-0812">Transmembrane</keyword>
<name>A0A9N9MM58_9CUCU</name>
<evidence type="ECO:0000256" key="2">
    <source>
        <dbReference type="SAM" id="SignalP"/>
    </source>
</evidence>
<protein>
    <submittedName>
        <fullName evidence="3">Uncharacterized protein</fullName>
    </submittedName>
</protein>
<reference evidence="3" key="1">
    <citation type="submission" date="2022-01" db="EMBL/GenBank/DDBJ databases">
        <authorList>
            <person name="King R."/>
        </authorList>
    </citation>
    <scope>NUCLEOTIDE SEQUENCE</scope>
</reference>
<feature type="transmembrane region" description="Helical" evidence="1">
    <location>
        <begin position="53"/>
        <end position="73"/>
    </location>
</feature>
<dbReference type="EMBL" id="OU892278">
    <property type="protein sequence ID" value="CAG9765369.1"/>
    <property type="molecule type" value="Genomic_DNA"/>
</dbReference>
<dbReference type="Pfam" id="PF07898">
    <property type="entry name" value="DUF1676"/>
    <property type="match status" value="1"/>
</dbReference>
<dbReference type="InterPro" id="IPR012464">
    <property type="entry name" value="DUF1676"/>
</dbReference>
<keyword evidence="2" id="KW-0732">Signal</keyword>
<evidence type="ECO:0000256" key="1">
    <source>
        <dbReference type="SAM" id="Phobius"/>
    </source>
</evidence>
<organism evidence="3 4">
    <name type="scientific">Ceutorhynchus assimilis</name>
    <name type="common">cabbage seed weevil</name>
    <dbReference type="NCBI Taxonomy" id="467358"/>
    <lineage>
        <taxon>Eukaryota</taxon>
        <taxon>Metazoa</taxon>
        <taxon>Ecdysozoa</taxon>
        <taxon>Arthropoda</taxon>
        <taxon>Hexapoda</taxon>
        <taxon>Insecta</taxon>
        <taxon>Pterygota</taxon>
        <taxon>Neoptera</taxon>
        <taxon>Endopterygota</taxon>
        <taxon>Coleoptera</taxon>
        <taxon>Polyphaga</taxon>
        <taxon>Cucujiformia</taxon>
        <taxon>Curculionidae</taxon>
        <taxon>Ceutorhynchinae</taxon>
        <taxon>Ceutorhynchus</taxon>
    </lineage>
</organism>
<keyword evidence="1" id="KW-1133">Transmembrane helix</keyword>
<evidence type="ECO:0000313" key="3">
    <source>
        <dbReference type="EMBL" id="CAG9765369.1"/>
    </source>
</evidence>
<feature type="chain" id="PRO_5040225256" evidence="2">
    <location>
        <begin position="19"/>
        <end position="140"/>
    </location>
</feature>
<dbReference type="Proteomes" id="UP001152799">
    <property type="component" value="Chromosome 2"/>
</dbReference>
<sequence length="140" mass="15765">MDFIVFVCFCAIVSMKIAENVADVQENAIEKEEKFMAKAEKGSNNNQGLANKILPFLIIPFLISSAIIPLMLISIKFLMAKAIFVGKIAVALMLVSFLRRRATGGGVFNHYDPNIAEEHYGYKGIEELGVYIHKRRKKRK</sequence>
<keyword evidence="4" id="KW-1185">Reference proteome</keyword>
<dbReference type="OrthoDB" id="6624538at2759"/>